<reference evidence="3" key="1">
    <citation type="journal article" date="2020" name="Stud. Mycol.">
        <title>101 Dothideomycetes genomes: A test case for predicting lifestyles and emergence of pathogens.</title>
        <authorList>
            <person name="Haridas S."/>
            <person name="Albert R."/>
            <person name="Binder M."/>
            <person name="Bloem J."/>
            <person name="LaButti K."/>
            <person name="Salamov A."/>
            <person name="Andreopoulos B."/>
            <person name="Baker S."/>
            <person name="Barry K."/>
            <person name="Bills G."/>
            <person name="Bluhm B."/>
            <person name="Cannon C."/>
            <person name="Castanera R."/>
            <person name="Culley D."/>
            <person name="Daum C."/>
            <person name="Ezra D."/>
            <person name="Gonzalez J."/>
            <person name="Henrissat B."/>
            <person name="Kuo A."/>
            <person name="Liang C."/>
            <person name="Lipzen A."/>
            <person name="Lutzoni F."/>
            <person name="Magnuson J."/>
            <person name="Mondo S."/>
            <person name="Nolan M."/>
            <person name="Ohm R."/>
            <person name="Pangilinan J."/>
            <person name="Park H.-J."/>
            <person name="Ramirez L."/>
            <person name="Alfaro M."/>
            <person name="Sun H."/>
            <person name="Tritt A."/>
            <person name="Yoshinaga Y."/>
            <person name="Zwiers L.-H."/>
            <person name="Turgeon B."/>
            <person name="Goodwin S."/>
            <person name="Spatafora J."/>
            <person name="Crous P."/>
            <person name="Grigoriev I."/>
        </authorList>
    </citation>
    <scope>NUCLEOTIDE SEQUENCE [LARGE SCALE GENOMIC DNA]</scope>
    <source>
        <strain evidence="3">CBS 304.66</strain>
    </source>
</reference>
<feature type="chain" id="PRO_5040508564" description="Secreted protein" evidence="1">
    <location>
        <begin position="22"/>
        <end position="112"/>
    </location>
</feature>
<evidence type="ECO:0008006" key="4">
    <source>
        <dbReference type="Google" id="ProtNLM"/>
    </source>
</evidence>
<protein>
    <recommendedName>
        <fullName evidence="4">Secreted protein</fullName>
    </recommendedName>
</protein>
<name>A0A9P4JYV2_9PLEO</name>
<sequence>MSCVAVICLECFCLFHGSFLAACCSDALIQNTRTSPIAGLSSIPLTPRFLAPLVVQYSSFLVEGAASDYLDDSIVSSKLCFLIGFCCRVPAPTPSGTDDLAAFCKGPDYYVT</sequence>
<organism evidence="2 3">
    <name type="scientific">Lojkania enalia</name>
    <dbReference type="NCBI Taxonomy" id="147567"/>
    <lineage>
        <taxon>Eukaryota</taxon>
        <taxon>Fungi</taxon>
        <taxon>Dikarya</taxon>
        <taxon>Ascomycota</taxon>
        <taxon>Pezizomycotina</taxon>
        <taxon>Dothideomycetes</taxon>
        <taxon>Pleosporomycetidae</taxon>
        <taxon>Pleosporales</taxon>
        <taxon>Pleosporales incertae sedis</taxon>
        <taxon>Lojkania</taxon>
    </lineage>
</organism>
<keyword evidence="1" id="KW-0732">Signal</keyword>
<dbReference type="AlphaFoldDB" id="A0A9P4JYV2"/>
<feature type="signal peptide" evidence="1">
    <location>
        <begin position="1"/>
        <end position="21"/>
    </location>
</feature>
<dbReference type="EMBL" id="ML986699">
    <property type="protein sequence ID" value="KAF2259734.1"/>
    <property type="molecule type" value="Genomic_DNA"/>
</dbReference>
<evidence type="ECO:0000313" key="3">
    <source>
        <dbReference type="Proteomes" id="UP000800093"/>
    </source>
</evidence>
<gene>
    <name evidence="2" type="ORF">CC78DRAFT_585590</name>
</gene>
<dbReference type="Proteomes" id="UP000800093">
    <property type="component" value="Unassembled WGS sequence"/>
</dbReference>
<keyword evidence="3" id="KW-1185">Reference proteome</keyword>
<comment type="caution">
    <text evidence="2">The sequence shown here is derived from an EMBL/GenBank/DDBJ whole genome shotgun (WGS) entry which is preliminary data.</text>
</comment>
<evidence type="ECO:0000256" key="1">
    <source>
        <dbReference type="SAM" id="SignalP"/>
    </source>
</evidence>
<evidence type="ECO:0000313" key="2">
    <source>
        <dbReference type="EMBL" id="KAF2259734.1"/>
    </source>
</evidence>
<accession>A0A9P4JYV2</accession>
<proteinExistence type="predicted"/>